<dbReference type="Gene3D" id="3.10.580.10">
    <property type="entry name" value="CBS-domain"/>
    <property type="match status" value="1"/>
</dbReference>
<dbReference type="SUPFAM" id="SSF54631">
    <property type="entry name" value="CBS-domain pair"/>
    <property type="match status" value="1"/>
</dbReference>
<keyword evidence="2" id="KW-0812">Transmembrane</keyword>
<dbReference type="EMBL" id="DRCV01000161">
    <property type="protein sequence ID" value="HDK38085.1"/>
    <property type="molecule type" value="Genomic_DNA"/>
</dbReference>
<feature type="domain" description="CBS" evidence="3">
    <location>
        <begin position="75"/>
        <end position="130"/>
    </location>
</feature>
<dbReference type="PROSITE" id="PS51371">
    <property type="entry name" value="CBS"/>
    <property type="match status" value="1"/>
</dbReference>
<feature type="non-terminal residue" evidence="4">
    <location>
        <position position="1"/>
    </location>
</feature>
<dbReference type="InterPro" id="IPR046342">
    <property type="entry name" value="CBS_dom_sf"/>
</dbReference>
<dbReference type="InterPro" id="IPR000644">
    <property type="entry name" value="CBS_dom"/>
</dbReference>
<keyword evidence="2" id="KW-0472">Membrane</keyword>
<sequence length="201" mass="22152">RVLRAILAMRMDRIAATRMAASVGQAFALWLGLVGLLYNPFLLFIALFVWIGAMAEAGSEEIRSLLHGNTLAHAVITHFESLSPHDSLTRAIQLTLDGVQKDFPVLQDGEIIGVLTQEDLLQGLHEQGAMATVREYMQTSIKQADINESLEAVMKRLQACNCRLLAVTRNGRLAGIINMDNILELLRIEAALKTGSRNFRG</sequence>
<accession>A0A831JXG2</accession>
<evidence type="ECO:0000259" key="3">
    <source>
        <dbReference type="PROSITE" id="PS51371"/>
    </source>
</evidence>
<dbReference type="Pfam" id="PF00571">
    <property type="entry name" value="CBS"/>
    <property type="match status" value="2"/>
</dbReference>
<name>A0A831JXG2_9GAMM</name>
<organism evidence="4">
    <name type="scientific">Thiolapillus brandeum</name>
    <dbReference type="NCBI Taxonomy" id="1076588"/>
    <lineage>
        <taxon>Bacteria</taxon>
        <taxon>Pseudomonadati</taxon>
        <taxon>Pseudomonadota</taxon>
        <taxon>Gammaproteobacteria</taxon>
        <taxon>Chromatiales</taxon>
        <taxon>Sedimenticolaceae</taxon>
        <taxon>Thiolapillus</taxon>
    </lineage>
</organism>
<evidence type="ECO:0000313" key="4">
    <source>
        <dbReference type="EMBL" id="HDK38085.1"/>
    </source>
</evidence>
<protein>
    <submittedName>
        <fullName evidence="4">CBS domain-containing protein</fullName>
    </submittedName>
</protein>
<feature type="transmembrane region" description="Helical" evidence="2">
    <location>
        <begin position="27"/>
        <end position="53"/>
    </location>
</feature>
<dbReference type="AlphaFoldDB" id="A0A831JXG2"/>
<dbReference type="Proteomes" id="UP000885822">
    <property type="component" value="Unassembled WGS sequence"/>
</dbReference>
<reference evidence="4" key="1">
    <citation type="journal article" date="2020" name="mSystems">
        <title>Genome- and Community-Level Interaction Insights into Carbon Utilization and Element Cycling Functions of Hydrothermarchaeota in Hydrothermal Sediment.</title>
        <authorList>
            <person name="Zhou Z."/>
            <person name="Liu Y."/>
            <person name="Xu W."/>
            <person name="Pan J."/>
            <person name="Luo Z.H."/>
            <person name="Li M."/>
        </authorList>
    </citation>
    <scope>NUCLEOTIDE SEQUENCE [LARGE SCALE GENOMIC DNA]</scope>
    <source>
        <strain evidence="4">HyVt-26</strain>
    </source>
</reference>
<keyword evidence="1" id="KW-0129">CBS domain</keyword>
<dbReference type="SMART" id="SM00116">
    <property type="entry name" value="CBS"/>
    <property type="match status" value="2"/>
</dbReference>
<evidence type="ECO:0000256" key="1">
    <source>
        <dbReference type="PROSITE-ProRule" id="PRU00703"/>
    </source>
</evidence>
<keyword evidence="2" id="KW-1133">Transmembrane helix</keyword>
<proteinExistence type="predicted"/>
<comment type="caution">
    <text evidence="4">The sequence shown here is derived from an EMBL/GenBank/DDBJ whole genome shotgun (WGS) entry which is preliminary data.</text>
</comment>
<evidence type="ECO:0000256" key="2">
    <source>
        <dbReference type="SAM" id="Phobius"/>
    </source>
</evidence>
<gene>
    <name evidence="4" type="ORF">ENG92_03610</name>
</gene>